<evidence type="ECO:0000313" key="2">
    <source>
        <dbReference type="EMBL" id="TYB49437.1"/>
    </source>
</evidence>
<feature type="transmembrane region" description="Helical" evidence="1">
    <location>
        <begin position="116"/>
        <end position="137"/>
    </location>
</feature>
<evidence type="ECO:0000313" key="3">
    <source>
        <dbReference type="Proteomes" id="UP000323380"/>
    </source>
</evidence>
<accession>A0A5D0NY51</accession>
<reference evidence="2 3" key="1">
    <citation type="submission" date="2019-08" db="EMBL/GenBank/DDBJ databases">
        <title>Actinomadura sp. nov. CYP1-5 isolated from mountain soil.</title>
        <authorList>
            <person name="Songsumanus A."/>
            <person name="Kuncharoen N."/>
            <person name="Kudo T."/>
            <person name="Yuki M."/>
            <person name="Igarashi Y."/>
            <person name="Tanasupawat S."/>
        </authorList>
    </citation>
    <scope>NUCLEOTIDE SEQUENCE [LARGE SCALE GENOMIC DNA]</scope>
    <source>
        <strain evidence="2 3">JCM 14158</strain>
    </source>
</reference>
<name>A0A5D0NY51_9ACTN</name>
<dbReference type="RefSeq" id="WP_148344180.1">
    <property type="nucleotide sequence ID" value="NZ_VSFG01000001.1"/>
</dbReference>
<keyword evidence="1" id="KW-1133">Transmembrane helix</keyword>
<keyword evidence="1" id="KW-0472">Membrane</keyword>
<proteinExistence type="predicted"/>
<dbReference type="Proteomes" id="UP000323380">
    <property type="component" value="Unassembled WGS sequence"/>
</dbReference>
<dbReference type="AlphaFoldDB" id="A0A5D0NY51"/>
<sequence>MSHGYGSAVPVVIRVQPPFAAPPDGRGPRPLPVRARIGDTRADLRVGDNPISVPPGEWPIRVWLSYWGVRSGLAEITVDTRPGRPVLLYYTTPRTIYSRGVLGYEPVERPGEEALVLIYTLVPLAGLLAAVVAFLLLR</sequence>
<keyword evidence="1" id="KW-0812">Transmembrane</keyword>
<dbReference type="EMBL" id="VSFG01000001">
    <property type="protein sequence ID" value="TYB49437.1"/>
    <property type="molecule type" value="Genomic_DNA"/>
</dbReference>
<evidence type="ECO:0000256" key="1">
    <source>
        <dbReference type="SAM" id="Phobius"/>
    </source>
</evidence>
<organism evidence="2 3">
    <name type="scientific">Actinomadura chibensis</name>
    <dbReference type="NCBI Taxonomy" id="392828"/>
    <lineage>
        <taxon>Bacteria</taxon>
        <taxon>Bacillati</taxon>
        <taxon>Actinomycetota</taxon>
        <taxon>Actinomycetes</taxon>
        <taxon>Streptosporangiales</taxon>
        <taxon>Thermomonosporaceae</taxon>
        <taxon>Actinomadura</taxon>
    </lineage>
</organism>
<gene>
    <name evidence="2" type="ORF">FXF69_10230</name>
</gene>
<keyword evidence="3" id="KW-1185">Reference proteome</keyword>
<comment type="caution">
    <text evidence="2">The sequence shown here is derived from an EMBL/GenBank/DDBJ whole genome shotgun (WGS) entry which is preliminary data.</text>
</comment>
<protein>
    <submittedName>
        <fullName evidence="2">Uncharacterized protein</fullName>
    </submittedName>
</protein>